<dbReference type="Pfam" id="PF07883">
    <property type="entry name" value="Cupin_2"/>
    <property type="match status" value="1"/>
</dbReference>
<dbReference type="PANTHER" id="PTHR46797:SF23">
    <property type="entry name" value="HTH-TYPE TRANSCRIPTIONAL REGULATOR SUTR"/>
    <property type="match status" value="1"/>
</dbReference>
<dbReference type="SMART" id="SM00530">
    <property type="entry name" value="HTH_XRE"/>
    <property type="match status" value="1"/>
</dbReference>
<dbReference type="InterPro" id="IPR050807">
    <property type="entry name" value="TransReg_Diox_bact_type"/>
</dbReference>
<dbReference type="PANTHER" id="PTHR46797">
    <property type="entry name" value="HTH-TYPE TRANSCRIPTIONAL REGULATOR"/>
    <property type="match status" value="1"/>
</dbReference>
<dbReference type="Gene3D" id="2.60.120.10">
    <property type="entry name" value="Jelly Rolls"/>
    <property type="match status" value="1"/>
</dbReference>
<gene>
    <name evidence="5" type="ORF">FM037_05605</name>
</gene>
<dbReference type="CDD" id="cd02209">
    <property type="entry name" value="cupin_XRE_C"/>
    <property type="match status" value="1"/>
</dbReference>
<protein>
    <submittedName>
        <fullName evidence="5">Helix-turn-helix domain-containing protein</fullName>
    </submittedName>
</protein>
<evidence type="ECO:0000256" key="2">
    <source>
        <dbReference type="ARBA" id="ARBA00023125"/>
    </source>
</evidence>
<dbReference type="Proteomes" id="UP000315947">
    <property type="component" value="Chromosome"/>
</dbReference>
<dbReference type="RefSeq" id="WP_144045190.1">
    <property type="nucleotide sequence ID" value="NZ_CP041614.1"/>
</dbReference>
<dbReference type="InterPro" id="IPR013096">
    <property type="entry name" value="Cupin_2"/>
</dbReference>
<dbReference type="CDD" id="cd00093">
    <property type="entry name" value="HTH_XRE"/>
    <property type="match status" value="1"/>
</dbReference>
<keyword evidence="6" id="KW-1185">Reference proteome</keyword>
<name>A0ABX5WUV7_9GAMM</name>
<sequence>MKKNINGSLGKRLKLARGNKGWSLDRAGIETGVSKAMLGQIERGESSPTIIRLWSIANGFELPLSYFLTDLEVAKTPGLMSHAESDIEVVTLFPFDEETGLETFQITLAPGREYLSAPHNEGVIEHIIVVSGTMEYFLNKQWHILGQGQVVKFGADSQHGYRNLSDKPAMIHNIICYKKR</sequence>
<keyword evidence="1" id="KW-0805">Transcription regulation</keyword>
<accession>A0ABX5WUV7</accession>
<dbReference type="InterPro" id="IPR011051">
    <property type="entry name" value="RmlC_Cupin_sf"/>
</dbReference>
<feature type="domain" description="HTH cro/C1-type" evidence="4">
    <location>
        <begin position="13"/>
        <end position="67"/>
    </location>
</feature>
<dbReference type="Gene3D" id="1.10.260.40">
    <property type="entry name" value="lambda repressor-like DNA-binding domains"/>
    <property type="match status" value="1"/>
</dbReference>
<reference evidence="5 6" key="1">
    <citation type="submission" date="2019-07" db="EMBL/GenBank/DDBJ databases">
        <title>Shewanella sp. YLB-06 whole genomic sequence.</title>
        <authorList>
            <person name="Yu L."/>
        </authorList>
    </citation>
    <scope>NUCLEOTIDE SEQUENCE [LARGE SCALE GENOMIC DNA]</scope>
    <source>
        <strain evidence="5 6">YLB-06</strain>
    </source>
</reference>
<dbReference type="InterPro" id="IPR010982">
    <property type="entry name" value="Lambda_DNA-bd_dom_sf"/>
</dbReference>
<keyword evidence="2" id="KW-0238">DNA-binding</keyword>
<dbReference type="Pfam" id="PF01381">
    <property type="entry name" value="HTH_3"/>
    <property type="match status" value="1"/>
</dbReference>
<keyword evidence="3" id="KW-0804">Transcription</keyword>
<dbReference type="EMBL" id="CP041614">
    <property type="protein sequence ID" value="QDO82804.1"/>
    <property type="molecule type" value="Genomic_DNA"/>
</dbReference>
<dbReference type="SUPFAM" id="SSF51182">
    <property type="entry name" value="RmlC-like cupins"/>
    <property type="match status" value="1"/>
</dbReference>
<evidence type="ECO:0000313" key="6">
    <source>
        <dbReference type="Proteomes" id="UP000315947"/>
    </source>
</evidence>
<organism evidence="5 6">
    <name type="scientific">Shewanella psychropiezotolerans</name>
    <dbReference type="NCBI Taxonomy" id="2593655"/>
    <lineage>
        <taxon>Bacteria</taxon>
        <taxon>Pseudomonadati</taxon>
        <taxon>Pseudomonadota</taxon>
        <taxon>Gammaproteobacteria</taxon>
        <taxon>Alteromonadales</taxon>
        <taxon>Shewanellaceae</taxon>
        <taxon>Shewanella</taxon>
    </lineage>
</organism>
<dbReference type="PROSITE" id="PS50943">
    <property type="entry name" value="HTH_CROC1"/>
    <property type="match status" value="1"/>
</dbReference>
<dbReference type="InterPro" id="IPR014710">
    <property type="entry name" value="RmlC-like_jellyroll"/>
</dbReference>
<proteinExistence type="predicted"/>
<dbReference type="SUPFAM" id="SSF47413">
    <property type="entry name" value="lambda repressor-like DNA-binding domains"/>
    <property type="match status" value="1"/>
</dbReference>
<evidence type="ECO:0000313" key="5">
    <source>
        <dbReference type="EMBL" id="QDO82804.1"/>
    </source>
</evidence>
<evidence type="ECO:0000256" key="3">
    <source>
        <dbReference type="ARBA" id="ARBA00023163"/>
    </source>
</evidence>
<evidence type="ECO:0000256" key="1">
    <source>
        <dbReference type="ARBA" id="ARBA00023015"/>
    </source>
</evidence>
<evidence type="ECO:0000259" key="4">
    <source>
        <dbReference type="PROSITE" id="PS50943"/>
    </source>
</evidence>
<dbReference type="InterPro" id="IPR001387">
    <property type="entry name" value="Cro/C1-type_HTH"/>
</dbReference>